<evidence type="ECO:0008006" key="4">
    <source>
        <dbReference type="Google" id="ProtNLM"/>
    </source>
</evidence>
<organism evidence="2 3">
    <name type="scientific">Paraburkholderia phenazinium</name>
    <dbReference type="NCBI Taxonomy" id="60549"/>
    <lineage>
        <taxon>Bacteria</taxon>
        <taxon>Pseudomonadati</taxon>
        <taxon>Pseudomonadota</taxon>
        <taxon>Betaproteobacteria</taxon>
        <taxon>Burkholderiales</taxon>
        <taxon>Burkholderiaceae</taxon>
        <taxon>Paraburkholderia</taxon>
    </lineage>
</organism>
<gene>
    <name evidence="2" type="ORF">SAMN05444165_3944</name>
</gene>
<evidence type="ECO:0000313" key="3">
    <source>
        <dbReference type="Proteomes" id="UP000185151"/>
    </source>
</evidence>
<dbReference type="OrthoDB" id="662444at2"/>
<proteinExistence type="predicted"/>
<keyword evidence="1" id="KW-0238">DNA-binding</keyword>
<dbReference type="InterPro" id="IPR010998">
    <property type="entry name" value="Integrase_recombinase_N"/>
</dbReference>
<dbReference type="AlphaFoldDB" id="A0A1N6KMG4"/>
<dbReference type="GO" id="GO:0003677">
    <property type="term" value="F:DNA binding"/>
    <property type="evidence" value="ECO:0007669"/>
    <property type="project" value="UniProtKB-KW"/>
</dbReference>
<sequence length="230" mass="25808">MPRQTAKPSSDREAATNEQTGVDRLYKRFGKRKVSFWYKYPDGRSETFATATRGDRQGTANAERIAKRKALDIQAGEIIAGSVADMIDRFRDDIDPTHYRDQSPEGKSVRKGAYERLTLFFGRMSPAKLETTHGYQFLDDRAKAGAPIGANKDMALMQTICHYAIRWGVMRSNPFVELVKSHQLAEAFVPPASVDGFPVVVDLLEQIAEPNDLQDRTAHEFVIGRSIELA</sequence>
<evidence type="ECO:0000313" key="2">
    <source>
        <dbReference type="EMBL" id="SIO57755.1"/>
    </source>
</evidence>
<name>A0A1N6KMG4_9BURK</name>
<dbReference type="SUPFAM" id="SSF56349">
    <property type="entry name" value="DNA breaking-rejoining enzymes"/>
    <property type="match status" value="1"/>
</dbReference>
<accession>A0A1N6KMG4</accession>
<reference evidence="2 3" key="1">
    <citation type="submission" date="2016-11" db="EMBL/GenBank/DDBJ databases">
        <authorList>
            <person name="Jaros S."/>
            <person name="Januszkiewicz K."/>
            <person name="Wedrychowicz H."/>
        </authorList>
    </citation>
    <scope>NUCLEOTIDE SEQUENCE [LARGE SCALE GENOMIC DNA]</scope>
    <source>
        <strain evidence="2 3">GAS95</strain>
    </source>
</reference>
<dbReference type="Proteomes" id="UP000185151">
    <property type="component" value="Unassembled WGS sequence"/>
</dbReference>
<keyword evidence="3" id="KW-1185">Reference proteome</keyword>
<dbReference type="InterPro" id="IPR011010">
    <property type="entry name" value="DNA_brk_join_enz"/>
</dbReference>
<protein>
    <recommendedName>
        <fullName evidence="4">Core-binding (CB) domain-containing protein</fullName>
    </recommendedName>
</protein>
<dbReference type="EMBL" id="FSRU01000002">
    <property type="protein sequence ID" value="SIO57755.1"/>
    <property type="molecule type" value="Genomic_DNA"/>
</dbReference>
<dbReference type="RefSeq" id="WP_074298356.1">
    <property type="nucleotide sequence ID" value="NZ_FSRU01000002.1"/>
</dbReference>
<evidence type="ECO:0000256" key="1">
    <source>
        <dbReference type="ARBA" id="ARBA00023125"/>
    </source>
</evidence>
<dbReference type="Gene3D" id="1.10.150.130">
    <property type="match status" value="1"/>
</dbReference>